<evidence type="ECO:0000256" key="1">
    <source>
        <dbReference type="ARBA" id="ARBA00004651"/>
    </source>
</evidence>
<feature type="compositionally biased region" description="Basic and acidic residues" evidence="7">
    <location>
        <begin position="467"/>
        <end position="478"/>
    </location>
</feature>
<keyword evidence="5" id="KW-1133">Transmembrane helix</keyword>
<keyword evidence="6" id="KW-0472">Membrane</keyword>
<evidence type="ECO:0000256" key="6">
    <source>
        <dbReference type="ARBA" id="ARBA00023136"/>
    </source>
</evidence>
<dbReference type="InterPro" id="IPR027417">
    <property type="entry name" value="P-loop_NTPase"/>
</dbReference>
<dbReference type="SUPFAM" id="SSF52540">
    <property type="entry name" value="P-loop containing nucleoside triphosphate hydrolases"/>
    <property type="match status" value="1"/>
</dbReference>
<evidence type="ECO:0000313" key="9">
    <source>
        <dbReference type="Proteomes" id="UP000269591"/>
    </source>
</evidence>
<name>A0A3N0B187_9ACTN</name>
<evidence type="ECO:0000256" key="7">
    <source>
        <dbReference type="SAM" id="MobiDB-lite"/>
    </source>
</evidence>
<protein>
    <recommendedName>
        <fullName evidence="10">Type IV secretion system protein VirD4</fullName>
    </recommendedName>
</protein>
<organism evidence="8 9">
    <name type="scientific">Slackia equolifaciens</name>
    <dbReference type="NCBI Taxonomy" id="498718"/>
    <lineage>
        <taxon>Bacteria</taxon>
        <taxon>Bacillati</taxon>
        <taxon>Actinomycetota</taxon>
        <taxon>Coriobacteriia</taxon>
        <taxon>Eggerthellales</taxon>
        <taxon>Eggerthellaceae</taxon>
        <taxon>Slackia</taxon>
    </lineage>
</organism>
<evidence type="ECO:0000256" key="3">
    <source>
        <dbReference type="ARBA" id="ARBA00022475"/>
    </source>
</evidence>
<dbReference type="CDD" id="cd01127">
    <property type="entry name" value="TrwB_TraG_TraD_VirD4"/>
    <property type="match status" value="1"/>
</dbReference>
<reference evidence="9" key="1">
    <citation type="submission" date="2018-05" db="EMBL/GenBank/DDBJ databases">
        <title>Genome Sequencing of selected type strains of the family Eggerthellaceae.</title>
        <authorList>
            <person name="Danylec N."/>
            <person name="Stoll D.A."/>
            <person name="Doetsch A."/>
            <person name="Huch M."/>
        </authorList>
    </citation>
    <scope>NUCLEOTIDE SEQUENCE [LARGE SCALE GENOMIC DNA]</scope>
    <source>
        <strain evidence="9">DSM 24851</strain>
    </source>
</reference>
<accession>A0A3N0B187</accession>
<proteinExistence type="inferred from homology"/>
<dbReference type="AlphaFoldDB" id="A0A3N0B187"/>
<dbReference type="Gene3D" id="3.40.50.300">
    <property type="entry name" value="P-loop containing nucleotide triphosphate hydrolases"/>
    <property type="match status" value="1"/>
</dbReference>
<sequence length="478" mass="52682">MTYEHITSESEDAMSTKTACTPITHLLPRKGERILAEGVFVRNDAHSTGLNNNDLIIGTSGSGKTRSYVKPNLLACEGSFIVADTKGELYGSLRCSLERRGYEVQLLDLVNMAHSPWGYNPLSHIRFDGAAGRYSQQDIMSVVAALCPEERVDDPFWDNSCRLQLSALVGYVLEALPPDERHLGSVAALLAIMNEGKKGISLLNLLFSERGYIDSQSFAAQKWKMARGVQEADRTQSCIQGFIAEKLDHFAYDAPLHLFTCERQVDFARMGSTKVALFINVSDVDRSMDRLTNLLYLQALQSLCRAADAEPDRRLGVPVRIVLDDFASNVTIPDFDRIVSVVRSREISVSIIIQSLSQLEAMYGKSRAATIVNNCDHMLYLGGQDVETAQFIGMKANRAASTILAMPVDGAYLFERGATPRQVSKFDLDLHERQLQCEAESEATPRVNGERPAVRGARGIAPEDCAEPVKDPSGREAA</sequence>
<comment type="similarity">
    <text evidence="2">Belongs to the VirD4/TraG family.</text>
</comment>
<dbReference type="GO" id="GO:0005886">
    <property type="term" value="C:plasma membrane"/>
    <property type="evidence" value="ECO:0007669"/>
    <property type="project" value="UniProtKB-SubCell"/>
</dbReference>
<comment type="caution">
    <text evidence="8">The sequence shown here is derived from an EMBL/GenBank/DDBJ whole genome shotgun (WGS) entry which is preliminary data.</text>
</comment>
<dbReference type="NCBIfam" id="NF045973">
    <property type="entry name" value="conju_CD1115"/>
    <property type="match status" value="1"/>
</dbReference>
<dbReference type="PANTHER" id="PTHR37937:SF1">
    <property type="entry name" value="CONJUGATIVE TRANSFER: DNA TRANSPORT"/>
    <property type="match status" value="1"/>
</dbReference>
<keyword evidence="3" id="KW-1003">Cell membrane</keyword>
<gene>
    <name evidence="8" type="ORF">DMP06_05375</name>
</gene>
<dbReference type="PANTHER" id="PTHR37937">
    <property type="entry name" value="CONJUGATIVE TRANSFER: DNA TRANSPORT"/>
    <property type="match status" value="1"/>
</dbReference>
<evidence type="ECO:0000313" key="8">
    <source>
        <dbReference type="EMBL" id="RNL40366.1"/>
    </source>
</evidence>
<dbReference type="Pfam" id="PF02534">
    <property type="entry name" value="T4SS-DNA_transf"/>
    <property type="match status" value="1"/>
</dbReference>
<evidence type="ECO:0000256" key="2">
    <source>
        <dbReference type="ARBA" id="ARBA00008806"/>
    </source>
</evidence>
<keyword evidence="9" id="KW-1185">Reference proteome</keyword>
<dbReference type="EMBL" id="QIBX01000007">
    <property type="protein sequence ID" value="RNL40366.1"/>
    <property type="molecule type" value="Genomic_DNA"/>
</dbReference>
<keyword evidence="4" id="KW-0812">Transmembrane</keyword>
<evidence type="ECO:0000256" key="4">
    <source>
        <dbReference type="ARBA" id="ARBA00022692"/>
    </source>
</evidence>
<comment type="subcellular location">
    <subcellularLocation>
        <location evidence="1">Cell membrane</location>
        <topology evidence="1">Multi-pass membrane protein</topology>
    </subcellularLocation>
</comment>
<dbReference type="Proteomes" id="UP000269591">
    <property type="component" value="Unassembled WGS sequence"/>
</dbReference>
<evidence type="ECO:0008006" key="10">
    <source>
        <dbReference type="Google" id="ProtNLM"/>
    </source>
</evidence>
<evidence type="ECO:0000256" key="5">
    <source>
        <dbReference type="ARBA" id="ARBA00022989"/>
    </source>
</evidence>
<dbReference type="InterPro" id="IPR003688">
    <property type="entry name" value="TraG/VirD4"/>
</dbReference>
<dbReference type="InterPro" id="IPR051539">
    <property type="entry name" value="T4SS-coupling_protein"/>
</dbReference>
<feature type="region of interest" description="Disordered" evidence="7">
    <location>
        <begin position="439"/>
        <end position="478"/>
    </location>
</feature>